<dbReference type="InterPro" id="IPR018192">
    <property type="entry name" value="Ribosomal_uS5_N_CS"/>
</dbReference>
<keyword evidence="3 8" id="KW-0699">rRNA-binding</keyword>
<dbReference type="GO" id="GO:0005737">
    <property type="term" value="C:cytoplasm"/>
    <property type="evidence" value="ECO:0007669"/>
    <property type="project" value="UniProtKB-ARBA"/>
</dbReference>
<dbReference type="InterPro" id="IPR020568">
    <property type="entry name" value="Ribosomal_Su5_D2-typ_SF"/>
</dbReference>
<dbReference type="FunFam" id="3.30.230.10:FF:000002">
    <property type="entry name" value="30S ribosomal protein S5"/>
    <property type="match status" value="1"/>
</dbReference>
<accession>A0A2W5FPS6</accession>
<dbReference type="PROSITE" id="PS00585">
    <property type="entry name" value="RIBOSOMAL_S5"/>
    <property type="match status" value="1"/>
</dbReference>
<dbReference type="InterPro" id="IPR014721">
    <property type="entry name" value="Ribsml_uS5_D2-typ_fold_subgr"/>
</dbReference>
<dbReference type="Pfam" id="PF00333">
    <property type="entry name" value="Ribosomal_S5"/>
    <property type="match status" value="1"/>
</dbReference>
<dbReference type="SUPFAM" id="SSF54768">
    <property type="entry name" value="dsRNA-binding domain-like"/>
    <property type="match status" value="1"/>
</dbReference>
<dbReference type="Proteomes" id="UP000249739">
    <property type="component" value="Unassembled WGS sequence"/>
</dbReference>
<evidence type="ECO:0000256" key="9">
    <source>
        <dbReference type="RuleBase" id="RU003823"/>
    </source>
</evidence>
<dbReference type="InterPro" id="IPR005324">
    <property type="entry name" value="Ribosomal_uS5_C"/>
</dbReference>
<comment type="function">
    <text evidence="8">With S4 and S12 plays an important role in translational accuracy.</text>
</comment>
<evidence type="ECO:0000256" key="5">
    <source>
        <dbReference type="ARBA" id="ARBA00022980"/>
    </source>
</evidence>
<dbReference type="EMBL" id="QFOT01000010">
    <property type="protein sequence ID" value="PZP56998.1"/>
    <property type="molecule type" value="Genomic_DNA"/>
</dbReference>
<dbReference type="GO" id="GO:0042254">
    <property type="term" value="P:ribosome biogenesis"/>
    <property type="evidence" value="ECO:0007669"/>
    <property type="project" value="UniProtKB-ARBA"/>
</dbReference>
<evidence type="ECO:0000313" key="11">
    <source>
        <dbReference type="EMBL" id="PZP56998.1"/>
    </source>
</evidence>
<dbReference type="PROSITE" id="PS50881">
    <property type="entry name" value="S5_DSRBD"/>
    <property type="match status" value="1"/>
</dbReference>
<organism evidence="11 12">
    <name type="scientific">Micavibrio aeruginosavorus</name>
    <dbReference type="NCBI Taxonomy" id="349221"/>
    <lineage>
        <taxon>Bacteria</taxon>
        <taxon>Pseudomonadati</taxon>
        <taxon>Bdellovibrionota</taxon>
        <taxon>Bdellovibrionia</taxon>
        <taxon>Bdellovibrionales</taxon>
        <taxon>Pseudobdellovibrionaceae</taxon>
        <taxon>Micavibrio</taxon>
    </lineage>
</organism>
<dbReference type="InterPro" id="IPR000851">
    <property type="entry name" value="Ribosomal_uS5"/>
</dbReference>
<dbReference type="PANTHER" id="PTHR48277">
    <property type="entry name" value="MITOCHONDRIAL RIBOSOMAL PROTEIN S5"/>
    <property type="match status" value="1"/>
</dbReference>
<comment type="domain">
    <text evidence="8">The N-terminal domain interacts with the head of the 30S subunit; the C-terminal domain interacts with the body and contacts protein S4. The interaction surface between S4 and S5 is involved in control of translational fidelity.</text>
</comment>
<dbReference type="Gene3D" id="3.30.230.10">
    <property type="match status" value="1"/>
</dbReference>
<dbReference type="GO" id="GO:0019843">
    <property type="term" value="F:rRNA binding"/>
    <property type="evidence" value="ECO:0007669"/>
    <property type="project" value="UniProtKB-UniRule"/>
</dbReference>
<dbReference type="NCBIfam" id="TIGR01021">
    <property type="entry name" value="rpsE_bact"/>
    <property type="match status" value="1"/>
</dbReference>
<evidence type="ECO:0000256" key="2">
    <source>
        <dbReference type="ARBA" id="ARBA00008945"/>
    </source>
</evidence>
<dbReference type="InterPro" id="IPR013810">
    <property type="entry name" value="Ribosomal_uS5_N"/>
</dbReference>
<evidence type="ECO:0000313" key="12">
    <source>
        <dbReference type="Proteomes" id="UP000249739"/>
    </source>
</evidence>
<name>A0A2W5FPS6_9BACT</name>
<evidence type="ECO:0000259" key="10">
    <source>
        <dbReference type="PROSITE" id="PS50881"/>
    </source>
</evidence>
<feature type="domain" description="S5 DRBM" evidence="10">
    <location>
        <begin position="19"/>
        <end position="82"/>
    </location>
</feature>
<dbReference type="FunFam" id="3.30.160.20:FF:000001">
    <property type="entry name" value="30S ribosomal protein S5"/>
    <property type="match status" value="1"/>
</dbReference>
<gene>
    <name evidence="8" type="primary">rpsE</name>
    <name evidence="11" type="ORF">DI586_01905</name>
</gene>
<evidence type="ECO:0000256" key="6">
    <source>
        <dbReference type="ARBA" id="ARBA00023274"/>
    </source>
</evidence>
<comment type="function">
    <text evidence="1 8">Located at the back of the 30S subunit body where it stabilizes the conformation of the head with respect to the body.</text>
</comment>
<evidence type="ECO:0000256" key="7">
    <source>
        <dbReference type="ARBA" id="ARBA00035255"/>
    </source>
</evidence>
<dbReference type="Pfam" id="PF03719">
    <property type="entry name" value="Ribosomal_S5_C"/>
    <property type="match status" value="1"/>
</dbReference>
<dbReference type="PANTHER" id="PTHR48277:SF1">
    <property type="entry name" value="MITOCHONDRIAL RIBOSOMAL PROTEIN S5"/>
    <property type="match status" value="1"/>
</dbReference>
<dbReference type="GO" id="GO:0006412">
    <property type="term" value="P:translation"/>
    <property type="evidence" value="ECO:0007669"/>
    <property type="project" value="UniProtKB-UniRule"/>
</dbReference>
<comment type="caution">
    <text evidence="11">The sequence shown here is derived from an EMBL/GenBank/DDBJ whole genome shotgun (WGS) entry which is preliminary data.</text>
</comment>
<dbReference type="SUPFAM" id="SSF54211">
    <property type="entry name" value="Ribosomal protein S5 domain 2-like"/>
    <property type="match status" value="1"/>
</dbReference>
<evidence type="ECO:0000256" key="3">
    <source>
        <dbReference type="ARBA" id="ARBA00022730"/>
    </source>
</evidence>
<comment type="subunit">
    <text evidence="8">Part of the 30S ribosomal subunit. Contacts proteins S4 and S8.</text>
</comment>
<dbReference type="InterPro" id="IPR005712">
    <property type="entry name" value="Ribosomal_uS5_bac-type"/>
</dbReference>
<keyword evidence="4 8" id="KW-0694">RNA-binding</keyword>
<keyword evidence="6 8" id="KW-0687">Ribonucleoprotein</keyword>
<proteinExistence type="inferred from homology"/>
<sequence>MAPRPERKKEREPREESELTEKLVAVNRVAKTVKGGRRMGFAALVVVGDGRGRVGHGHAKAKEVPDAIRKATDQAKRSMIRVPLREGRTIHHDVIGHFGAGRVLLRTAPQGTGIIAGGPLRAIFEALGIQDVVAKALGTNNPYNMVNAAFEALKNMQSPRNVAARRSKKVSDILGNREIGLKGDKAAADAAEESKED</sequence>
<keyword evidence="5 8" id="KW-0689">Ribosomal protein</keyword>
<comment type="similarity">
    <text evidence="2 8 9">Belongs to the universal ribosomal protein uS5 family.</text>
</comment>
<dbReference type="AlphaFoldDB" id="A0A2W5FPS6"/>
<protein>
    <recommendedName>
        <fullName evidence="7 8">Small ribosomal subunit protein uS5</fullName>
    </recommendedName>
</protein>
<dbReference type="Gene3D" id="3.30.160.20">
    <property type="match status" value="1"/>
</dbReference>
<evidence type="ECO:0000256" key="4">
    <source>
        <dbReference type="ARBA" id="ARBA00022884"/>
    </source>
</evidence>
<evidence type="ECO:0000256" key="8">
    <source>
        <dbReference type="HAMAP-Rule" id="MF_01307"/>
    </source>
</evidence>
<reference evidence="11 12" key="1">
    <citation type="submission" date="2017-08" db="EMBL/GenBank/DDBJ databases">
        <title>Infants hospitalized years apart are colonized by the same room-sourced microbial strains.</title>
        <authorList>
            <person name="Brooks B."/>
            <person name="Olm M.R."/>
            <person name="Firek B.A."/>
            <person name="Baker R."/>
            <person name="Thomas B.C."/>
            <person name="Morowitz M.J."/>
            <person name="Banfield J.F."/>
        </authorList>
    </citation>
    <scope>NUCLEOTIDE SEQUENCE [LARGE SCALE GENOMIC DNA]</scope>
    <source>
        <strain evidence="11">S2_006_000_R2_64</strain>
    </source>
</reference>
<dbReference type="HAMAP" id="MF_01307_B">
    <property type="entry name" value="Ribosomal_uS5_B"/>
    <property type="match status" value="1"/>
</dbReference>
<dbReference type="GO" id="GO:0003735">
    <property type="term" value="F:structural constituent of ribosome"/>
    <property type="evidence" value="ECO:0007669"/>
    <property type="project" value="UniProtKB-UniRule"/>
</dbReference>
<evidence type="ECO:0000256" key="1">
    <source>
        <dbReference type="ARBA" id="ARBA00003093"/>
    </source>
</evidence>
<dbReference type="GO" id="GO:0015935">
    <property type="term" value="C:small ribosomal subunit"/>
    <property type="evidence" value="ECO:0007669"/>
    <property type="project" value="InterPro"/>
</dbReference>